<dbReference type="Gene3D" id="3.60.60.10">
    <property type="entry name" value="Penicillin V Acylase, Chain A"/>
    <property type="match status" value="1"/>
</dbReference>
<dbReference type="Pfam" id="PF03417">
    <property type="entry name" value="AAT"/>
    <property type="match status" value="1"/>
</dbReference>
<dbReference type="InterPro" id="IPR005079">
    <property type="entry name" value="Peptidase_C45_hydrolase"/>
</dbReference>
<dbReference type="Gene3D" id="1.10.10.2120">
    <property type="match status" value="1"/>
</dbReference>
<evidence type="ECO:0000313" key="2">
    <source>
        <dbReference type="EMBL" id="GGR28485.1"/>
    </source>
</evidence>
<sequence length="358" mass="38687">MIIRRHESETRDPAIRGAEIGERFAAQIAESLDGYWRLFRAKGIDEGAARDAARRILDDVADWSPSLASELAGLAAGAGLEAWEAALMSGRTEIIALAEPSGPGECSTGVFLPADGQAPRTLQIWDWYTHLATESLAWSYVTDAGRRVHGFTELGILGKIGINDAGVGSHMNMLNHRADGSVPGIPLHLVARRIHDEAASLDEAIELVRGTRFGASTTLTVVSYDGERPRAAFLEATPVGVAVIEGAPGETMRHTNHFLDAGLARGERNPDMSDTHARLAMLDERATAFQAIDPVARAAQLVEGLPDGGPVCIFYRDEVHPEFSCETKATLSLDFDERVLRYRAGTPAAVRDEGWEVI</sequence>
<evidence type="ECO:0000313" key="3">
    <source>
        <dbReference type="Proteomes" id="UP000610303"/>
    </source>
</evidence>
<proteinExistence type="predicted"/>
<dbReference type="EMBL" id="BMRJ01000002">
    <property type="protein sequence ID" value="GGR28485.1"/>
    <property type="molecule type" value="Genomic_DNA"/>
</dbReference>
<name>A0A918CKU8_AGRME</name>
<reference evidence="2" key="1">
    <citation type="journal article" date="2014" name="Int. J. Syst. Evol. Microbiol.">
        <title>Complete genome sequence of Corynebacterium casei LMG S-19264T (=DSM 44701T), isolated from a smear-ripened cheese.</title>
        <authorList>
            <consortium name="US DOE Joint Genome Institute (JGI-PGF)"/>
            <person name="Walter F."/>
            <person name="Albersmeier A."/>
            <person name="Kalinowski J."/>
            <person name="Ruckert C."/>
        </authorList>
    </citation>
    <scope>NUCLEOTIDE SEQUENCE</scope>
    <source>
        <strain evidence="2">JCM 3346</strain>
    </source>
</reference>
<comment type="caution">
    <text evidence="2">The sequence shown here is derived from an EMBL/GenBank/DDBJ whole genome shotgun (WGS) entry which is preliminary data.</text>
</comment>
<dbReference type="PANTHER" id="PTHR34180:SF1">
    <property type="entry name" value="BETA-ALANYL-DOPAMINE_CARCININE HYDROLASE"/>
    <property type="match status" value="1"/>
</dbReference>
<dbReference type="Proteomes" id="UP000610303">
    <property type="component" value="Unassembled WGS sequence"/>
</dbReference>
<dbReference type="PANTHER" id="PTHR34180">
    <property type="entry name" value="PEPTIDASE C45"/>
    <property type="match status" value="1"/>
</dbReference>
<gene>
    <name evidence="2" type="ORF">GCM10010196_22850</name>
</gene>
<accession>A0A918CKU8</accession>
<dbReference type="NCBIfam" id="NF040521">
    <property type="entry name" value="C45_proenzyme"/>
    <property type="match status" value="1"/>
</dbReference>
<organism evidence="2 3">
    <name type="scientific">Agromyces mediolanus</name>
    <name type="common">Corynebacterium mediolanum</name>
    <dbReference type="NCBI Taxonomy" id="41986"/>
    <lineage>
        <taxon>Bacteria</taxon>
        <taxon>Bacillati</taxon>
        <taxon>Actinomycetota</taxon>
        <taxon>Actinomycetes</taxon>
        <taxon>Micrococcales</taxon>
        <taxon>Microbacteriaceae</taxon>
        <taxon>Agromyces</taxon>
    </lineage>
</organism>
<evidence type="ECO:0000259" key="1">
    <source>
        <dbReference type="Pfam" id="PF03417"/>
    </source>
</evidence>
<reference evidence="2" key="2">
    <citation type="submission" date="2020-09" db="EMBL/GenBank/DDBJ databases">
        <authorList>
            <person name="Sun Q."/>
            <person name="Ohkuma M."/>
        </authorList>
    </citation>
    <scope>NUCLEOTIDE SEQUENCE</scope>
    <source>
        <strain evidence="2">JCM 3346</strain>
    </source>
</reference>
<feature type="domain" description="Peptidase C45 hydrolase" evidence="1">
    <location>
        <begin position="149"/>
        <end position="304"/>
    </location>
</feature>
<dbReference type="InterPro" id="IPR047801">
    <property type="entry name" value="Peptidase_C45"/>
</dbReference>
<keyword evidence="3" id="KW-1185">Reference proteome</keyword>
<dbReference type="InterPro" id="IPR047794">
    <property type="entry name" value="C45_proenzyme-like"/>
</dbReference>
<dbReference type="AlphaFoldDB" id="A0A918CKU8"/>
<protein>
    <recommendedName>
        <fullName evidence="1">Peptidase C45 hydrolase domain-containing protein</fullName>
    </recommendedName>
</protein>
<dbReference type="RefSeq" id="WP_189085478.1">
    <property type="nucleotide sequence ID" value="NZ_BMRJ01000002.1"/>
</dbReference>